<proteinExistence type="predicted"/>
<accession>A0ABX2CEB8</accession>
<evidence type="ECO:0000313" key="2">
    <source>
        <dbReference type="Proteomes" id="UP000886476"/>
    </source>
</evidence>
<keyword evidence="2" id="KW-1185">Reference proteome</keyword>
<name>A0ABX2CEB8_9BRAD</name>
<dbReference type="NCBIfam" id="NF038122">
    <property type="entry name" value="metallo_LGF"/>
    <property type="match status" value="1"/>
</dbReference>
<sequence length="413" mass="42241">MNTLTYDQLGLSSDALMVQDMAAANNTTTTTAAAATPFVLPPDAVSDPVVHADGSETVSVHTGGLTFNLTFDAAGAAAPESFRAGVEQAAAILSSAITDEATINLSIEYAGTGGGAGANVSDGVFANYASLRTDLQDHAAAGDTVFDNLPNTRAVQGHSQVFVANAQAKVLGLIDPNDTTTEDGFAIFNTDIPTQSLVGVALHELSHALGRVPSPGNLDIFDLFDFTRPGQNLINNSISSAPPAYFSLDGGVTKIADYGQNSDPADFLNTGIQGANDPLNEFYNPTTSQTLSPIDLVVLETLGYNITTPDTAALLAELPQARGVAAPVQTVQQAAAINSAVAAETAASLIKLGDAAGAAQVLANAEADAAAANGTTTTNANGMTHEAALHDPYAGNAHYDSMMAMHLHNITAN</sequence>
<protein>
    <recommendedName>
        <fullName evidence="3">Peptidase M10 serralysin C-terminal domain-containing protein</fullName>
    </recommendedName>
</protein>
<gene>
    <name evidence="1" type="ORF">HL667_16235</name>
</gene>
<organism evidence="1 2">
    <name type="scientific">Bradyrhizobium aeschynomenes</name>
    <dbReference type="NCBI Taxonomy" id="2734909"/>
    <lineage>
        <taxon>Bacteria</taxon>
        <taxon>Pseudomonadati</taxon>
        <taxon>Pseudomonadota</taxon>
        <taxon>Alphaproteobacteria</taxon>
        <taxon>Hyphomicrobiales</taxon>
        <taxon>Nitrobacteraceae</taxon>
        <taxon>Bradyrhizobium</taxon>
    </lineage>
</organism>
<dbReference type="Proteomes" id="UP000886476">
    <property type="component" value="Unassembled WGS sequence"/>
</dbReference>
<comment type="caution">
    <text evidence="1">The sequence shown here is derived from an EMBL/GenBank/DDBJ whole genome shotgun (WGS) entry which is preliminary data.</text>
</comment>
<reference evidence="1" key="1">
    <citation type="submission" date="2020-05" db="EMBL/GenBank/DDBJ databases">
        <title>Nod-independent and nitrogen-fixing Bradyrhizobium aeschynomene sp. nov. isolated from nodules of Aeschynomene indica.</title>
        <authorList>
            <person name="Zhang Z."/>
        </authorList>
    </citation>
    <scope>NUCLEOTIDE SEQUENCE</scope>
    <source>
        <strain evidence="1">83012</strain>
    </source>
</reference>
<evidence type="ECO:0000313" key="1">
    <source>
        <dbReference type="EMBL" id="NPU66554.1"/>
    </source>
</evidence>
<dbReference type="EMBL" id="JABFDN010000004">
    <property type="protein sequence ID" value="NPU66554.1"/>
    <property type="molecule type" value="Genomic_DNA"/>
</dbReference>
<dbReference type="RefSeq" id="WP_172111617.1">
    <property type="nucleotide sequence ID" value="NZ_JABFDN010000004.1"/>
</dbReference>
<evidence type="ECO:0008006" key="3">
    <source>
        <dbReference type="Google" id="ProtNLM"/>
    </source>
</evidence>